<evidence type="ECO:0000256" key="10">
    <source>
        <dbReference type="SAM" id="MobiDB-lite"/>
    </source>
</evidence>
<evidence type="ECO:0000313" key="12">
    <source>
        <dbReference type="Proteomes" id="UP000317429"/>
    </source>
</evidence>
<feature type="region of interest" description="Disordered" evidence="10">
    <location>
        <begin position="1022"/>
        <end position="1111"/>
    </location>
</feature>
<sequence>MSEKAKRRSWTASEKLRIVVAGLDGSVETSELCRREGINPTQYYLWKKQLMGSAAKVFDTGAEKPSAQQQRLETDAASLADVQGWLGKIDVSGRFTDLVEDKAVDGHTADDAQSLASDRLAGIALREATKQDALADRGSALSVYRAIDAALSDLTSAKQTVESADDRAAVEQQARQLGNAALLLAGKLDKDASSPDAELAAAAQSLQTHLLGTTHSYFTVFTGMGRNQVVGERETGVERYKLGAVETPEYWANPSLRLELGGQAAFVETSLPLGLSSGVGLMAASTSYGTLLGDAFVSNHTPGNAYSAPGTGFEHTLMAVNGGTVQEAYLQFDLSGQVGKRVSVAELELQTIAAVGAPGAIVLTAHRDLFGITSAAGFDEEALTWNNRASIFGGVSGTYDENFSDPLATWQPAGGVAGYDVSEAVVRATMAGDSNLNGVIDIEGWRGDLEAFYLAVHDWETYVEVYGPLASSETDLLYANDINWDGVVDGDDWDWMRQRLGLRLGDVTLDDTTNASDLSRWSANNGTTTAFGYGGYAAGDGNFDGYIDAADYSVIVNNYGTSSGLDPLSPSVTFRIAAEASGYAEFASSEHTWAAAPELVVTHIADVEVTDFSTRGTELMLRYSVWNEAFTGLSAKIYREINGDLEANPAMTVSLSSLGVGKHTKLFTAALDDATYSETDYRLVVVLEGTTASIAETDLSDNTGHFAGGVFVNVYGGVSTVHAHGSEDADAISITNEGIEIAGELATVYRFGTGSGPTFVDDDSLANGLTHSADHSGGSYAATAGFANPNTNFASTWGNDRDIAYESSNTQAQLATWTFPDLAPGVYQLSAVWQGHSNRASDATYRIFDDADLVQVHHNGQKEHSSWTGDGAIVHFESHSGVSPVTNVGFKNLGAPVAITSGTLRVELPNALVGQVVADAIRLERIDVVDPLTSGGIVIRGHGGDDDIIAATDVAFSLLVFGGDGDDILEGGAAPGVLFGGDGDDTLIGGDGDDELYGGSGFDIYDGGLGIDIADDPDISDIDTDGISNTDEALLGTDATDPDTDGDGLTDGWEVEHSVNGSLDPLDPDSDNDVLPDGDEDPDGDGATNEEEQIGGTDPNDPNSTPSTDPLAWRTYGEASIVDGVLTVGQAGRLENSGAQPAGYHGATYVLGPADSYTFTFDFSLFTWDSYNENLGNNHTGYWDSFSISVTNLPYDTLALADDPLSFPFVWGGSSYADGDEEENTQSSVELTFPGNGQTRMYLNVVLDTANPPDTDSLFPSWGEFVLPPIPVLDIRTDSENDVDIDDDDDAVEDSEAKRIFVNNDDDNKNGIPDSSNDDLKQMYTDAGEVDNDFAELQLKFMGKGDPRFAGYQLVLTASAGLKLWQDDVKTPIMELNNPPAELLPKRSYSWTLDENGDANFPKAPHAEGIAVGDQTVTWELLPPGGGEPLLSDTVKISVEGLVYPFVDQVVAPEEGEHEWQDLNTSSWEGLNVADAWWMEKALIHYIMEPGNKGKLATIHPNEGTIAYPYPGDVSGNDSTSKESYSDGFRLEFAFEFDRSRGVGPNGYVAADLDGDGPNPVTDKLSFVANSGPC</sequence>
<dbReference type="KEGG" id="pnd:Pla175_24730"/>
<name>A0A518DC79_9BACT</name>
<dbReference type="GO" id="GO:0006313">
    <property type="term" value="P:DNA transposition"/>
    <property type="evidence" value="ECO:0007669"/>
    <property type="project" value="InterPro"/>
</dbReference>
<evidence type="ECO:0000256" key="3">
    <source>
        <dbReference type="ARBA" id="ARBA00022525"/>
    </source>
</evidence>
<dbReference type="InterPro" id="IPR002514">
    <property type="entry name" value="Transposase_8"/>
</dbReference>
<keyword evidence="6" id="KW-0677">Repeat</keyword>
<keyword evidence="3" id="KW-0964">Secreted</keyword>
<keyword evidence="5" id="KW-0732">Signal</keyword>
<dbReference type="InterPro" id="IPR010921">
    <property type="entry name" value="Trp_repressor/repl_initiator"/>
</dbReference>
<dbReference type="GO" id="GO:0005509">
    <property type="term" value="F:calcium ion binding"/>
    <property type="evidence" value="ECO:0007669"/>
    <property type="project" value="InterPro"/>
</dbReference>
<evidence type="ECO:0000256" key="6">
    <source>
        <dbReference type="ARBA" id="ARBA00022737"/>
    </source>
</evidence>
<evidence type="ECO:0000256" key="7">
    <source>
        <dbReference type="ARBA" id="ARBA00022837"/>
    </source>
</evidence>
<dbReference type="Proteomes" id="UP000317429">
    <property type="component" value="Chromosome"/>
</dbReference>
<gene>
    <name evidence="11" type="primary">hlyA_1</name>
    <name evidence="11" type="ORF">Pla175_24730</name>
</gene>
<evidence type="ECO:0000256" key="4">
    <source>
        <dbReference type="ARBA" id="ARBA00022656"/>
    </source>
</evidence>
<dbReference type="Pfam" id="PF18884">
    <property type="entry name" value="TSP3_bac"/>
    <property type="match status" value="2"/>
</dbReference>
<dbReference type="InterPro" id="IPR011049">
    <property type="entry name" value="Serralysin-like_metalloprot_C"/>
</dbReference>
<dbReference type="Gene3D" id="2.150.10.10">
    <property type="entry name" value="Serralysin-like metalloprotease, C-terminal"/>
    <property type="match status" value="1"/>
</dbReference>
<dbReference type="GO" id="GO:0004803">
    <property type="term" value="F:transposase activity"/>
    <property type="evidence" value="ECO:0007669"/>
    <property type="project" value="InterPro"/>
</dbReference>
<accession>A0A518DC79</accession>
<feature type="compositionally biased region" description="Acidic residues" evidence="10">
    <location>
        <begin position="1066"/>
        <end position="1093"/>
    </location>
</feature>
<keyword evidence="4" id="KW-0800">Toxin</keyword>
<evidence type="ECO:0000256" key="9">
    <source>
        <dbReference type="ARBA" id="ARBA00023136"/>
    </source>
</evidence>
<evidence type="ECO:0000256" key="2">
    <source>
        <dbReference type="ARBA" id="ARBA00004613"/>
    </source>
</evidence>
<dbReference type="GO" id="GO:0043565">
    <property type="term" value="F:sequence-specific DNA binding"/>
    <property type="evidence" value="ECO:0007669"/>
    <property type="project" value="InterPro"/>
</dbReference>
<dbReference type="SUPFAM" id="SSF51120">
    <property type="entry name" value="beta-Roll"/>
    <property type="match status" value="1"/>
</dbReference>
<dbReference type="Pfam" id="PF00353">
    <property type="entry name" value="HemolysinCabind"/>
    <property type="match status" value="2"/>
</dbReference>
<evidence type="ECO:0000256" key="8">
    <source>
        <dbReference type="ARBA" id="ARBA00023026"/>
    </source>
</evidence>
<dbReference type="GO" id="GO:0016020">
    <property type="term" value="C:membrane"/>
    <property type="evidence" value="ECO:0007669"/>
    <property type="project" value="UniProtKB-SubCell"/>
</dbReference>
<proteinExistence type="predicted"/>
<keyword evidence="8" id="KW-0843">Virulence</keyword>
<dbReference type="OrthoDB" id="291501at2"/>
<dbReference type="RefSeq" id="WP_145284899.1">
    <property type="nucleotide sequence ID" value="NZ_CP036291.1"/>
</dbReference>
<dbReference type="InterPro" id="IPR059100">
    <property type="entry name" value="TSP3_bac"/>
</dbReference>
<dbReference type="EMBL" id="CP036291">
    <property type="protein sequence ID" value="QDU89087.1"/>
    <property type="molecule type" value="Genomic_DNA"/>
</dbReference>
<feature type="compositionally biased region" description="Low complexity" evidence="10">
    <location>
        <begin position="1025"/>
        <end position="1039"/>
    </location>
</feature>
<dbReference type="InterPro" id="IPR003995">
    <property type="entry name" value="RTX_toxin_determinant-A"/>
</dbReference>
<evidence type="ECO:0000256" key="1">
    <source>
        <dbReference type="ARBA" id="ARBA00004370"/>
    </source>
</evidence>
<dbReference type="SUPFAM" id="SSF48295">
    <property type="entry name" value="TrpR-like"/>
    <property type="match status" value="1"/>
</dbReference>
<dbReference type="InterPro" id="IPR001343">
    <property type="entry name" value="Hemolysn_Ca-bd"/>
</dbReference>
<dbReference type="Pfam" id="PF01527">
    <property type="entry name" value="HTH_Tnp_1"/>
    <property type="match status" value="1"/>
</dbReference>
<dbReference type="GO" id="GO:0090729">
    <property type="term" value="F:toxin activity"/>
    <property type="evidence" value="ECO:0007669"/>
    <property type="project" value="UniProtKB-KW"/>
</dbReference>
<evidence type="ECO:0000256" key="5">
    <source>
        <dbReference type="ARBA" id="ARBA00022729"/>
    </source>
</evidence>
<protein>
    <submittedName>
        <fullName evidence="11">Hemolysin, chromosomal</fullName>
    </submittedName>
</protein>
<keyword evidence="9" id="KW-0472">Membrane</keyword>
<evidence type="ECO:0000313" key="11">
    <source>
        <dbReference type="EMBL" id="QDU89087.1"/>
    </source>
</evidence>
<comment type="subcellular location">
    <subcellularLocation>
        <location evidence="1">Membrane</location>
    </subcellularLocation>
    <subcellularLocation>
        <location evidence="2">Secreted</location>
    </subcellularLocation>
</comment>
<dbReference type="GO" id="GO:0005576">
    <property type="term" value="C:extracellular region"/>
    <property type="evidence" value="ECO:0007669"/>
    <property type="project" value="InterPro"/>
</dbReference>
<dbReference type="PRINTS" id="PR00313">
    <property type="entry name" value="CABNDNGRPT"/>
</dbReference>
<keyword evidence="12" id="KW-1185">Reference proteome</keyword>
<keyword evidence="7" id="KW-0106">Calcium</keyword>
<dbReference type="PROSITE" id="PS00330">
    <property type="entry name" value="HEMOLYSIN_CALCIUM"/>
    <property type="match status" value="1"/>
</dbReference>
<dbReference type="InterPro" id="IPR018511">
    <property type="entry name" value="Hemolysin-typ_Ca-bd_CS"/>
</dbReference>
<dbReference type="PRINTS" id="PR01488">
    <property type="entry name" value="RTXTOXINA"/>
</dbReference>
<reference evidence="11 12" key="1">
    <citation type="submission" date="2019-02" db="EMBL/GenBank/DDBJ databases">
        <title>Deep-cultivation of Planctomycetes and their phenomic and genomic characterization uncovers novel biology.</title>
        <authorList>
            <person name="Wiegand S."/>
            <person name="Jogler M."/>
            <person name="Boedeker C."/>
            <person name="Pinto D."/>
            <person name="Vollmers J."/>
            <person name="Rivas-Marin E."/>
            <person name="Kohn T."/>
            <person name="Peeters S.H."/>
            <person name="Heuer A."/>
            <person name="Rast P."/>
            <person name="Oberbeckmann S."/>
            <person name="Bunk B."/>
            <person name="Jeske O."/>
            <person name="Meyerdierks A."/>
            <person name="Storesund J.E."/>
            <person name="Kallscheuer N."/>
            <person name="Luecker S."/>
            <person name="Lage O.M."/>
            <person name="Pohl T."/>
            <person name="Merkel B.J."/>
            <person name="Hornburger P."/>
            <person name="Mueller R.-W."/>
            <person name="Bruemmer F."/>
            <person name="Labrenz M."/>
            <person name="Spormann A.M."/>
            <person name="Op den Camp H."/>
            <person name="Overmann J."/>
            <person name="Amann R."/>
            <person name="Jetten M.S.M."/>
            <person name="Mascher T."/>
            <person name="Medema M.H."/>
            <person name="Devos D.P."/>
            <person name="Kaster A.-K."/>
            <person name="Ovreas L."/>
            <person name="Rohde M."/>
            <person name="Galperin M.Y."/>
            <person name="Jogler C."/>
        </authorList>
    </citation>
    <scope>NUCLEOTIDE SEQUENCE [LARGE SCALE GENOMIC DNA]</scope>
    <source>
        <strain evidence="11 12">Pla175</strain>
    </source>
</reference>
<organism evidence="11 12">
    <name type="scientific">Pirellulimonas nuda</name>
    <dbReference type="NCBI Taxonomy" id="2528009"/>
    <lineage>
        <taxon>Bacteria</taxon>
        <taxon>Pseudomonadati</taxon>
        <taxon>Planctomycetota</taxon>
        <taxon>Planctomycetia</taxon>
        <taxon>Pirellulales</taxon>
        <taxon>Lacipirellulaceae</taxon>
        <taxon>Pirellulimonas</taxon>
    </lineage>
</organism>